<keyword evidence="2" id="KW-1185">Reference proteome</keyword>
<dbReference type="RefSeq" id="WP_148807996.1">
    <property type="nucleotide sequence ID" value="NZ_CP042243.1"/>
</dbReference>
<dbReference type="EMBL" id="CP042243">
    <property type="protein sequence ID" value="QEK10922.1"/>
    <property type="molecule type" value="Genomic_DNA"/>
</dbReference>
<protein>
    <recommendedName>
        <fullName evidence="3">Amphi-Trp domain-containing protein</fullName>
    </recommendedName>
</protein>
<dbReference type="OrthoDB" id="1957143at2"/>
<organism evidence="1 2">
    <name type="scientific">Crassaminicella thermophila</name>
    <dbReference type="NCBI Taxonomy" id="2599308"/>
    <lineage>
        <taxon>Bacteria</taxon>
        <taxon>Bacillati</taxon>
        <taxon>Bacillota</taxon>
        <taxon>Clostridia</taxon>
        <taxon>Eubacteriales</taxon>
        <taxon>Clostridiaceae</taxon>
        <taxon>Crassaminicella</taxon>
    </lineage>
</organism>
<name>A0A5C0SAG0_CRATE</name>
<sequence>MRYREKFEGNREEIYEQLKETVTNLFKGNLRVEEASVRIPKDKLLEYKVKYEDTPAEGQLSIKITWTYIEEPEEEVDEEF</sequence>
<reference evidence="1 2" key="1">
    <citation type="submission" date="2019-07" db="EMBL/GenBank/DDBJ databases">
        <title>Complete genome of Crassaminicella thermophila SY095.</title>
        <authorList>
            <person name="Li X."/>
        </authorList>
    </citation>
    <scope>NUCLEOTIDE SEQUENCE [LARGE SCALE GENOMIC DNA]</scope>
    <source>
        <strain evidence="1 2">SY095</strain>
    </source>
</reference>
<evidence type="ECO:0000313" key="2">
    <source>
        <dbReference type="Proteomes" id="UP000324646"/>
    </source>
</evidence>
<gene>
    <name evidence="1" type="ORF">FQB35_00225</name>
</gene>
<dbReference type="KEGG" id="crs:FQB35_00225"/>
<dbReference type="Proteomes" id="UP000324646">
    <property type="component" value="Chromosome"/>
</dbReference>
<proteinExistence type="predicted"/>
<accession>A0A5C0SAG0</accession>
<evidence type="ECO:0008006" key="3">
    <source>
        <dbReference type="Google" id="ProtNLM"/>
    </source>
</evidence>
<dbReference type="AlphaFoldDB" id="A0A5C0SAG0"/>
<evidence type="ECO:0000313" key="1">
    <source>
        <dbReference type="EMBL" id="QEK10922.1"/>
    </source>
</evidence>